<name>A0AAV1KW85_9NEOP</name>
<protein>
    <recommendedName>
        <fullName evidence="5">Trichohyalin-plectin-homology domain-containing protein</fullName>
    </recommendedName>
</protein>
<sequence length="568" mass="67968">MPVVMSKDEWRRIVGWTDTGRVDTEALRRKEYIRYLHETSRAMTKSWPNSLENVNKRNEELRRARIEAAEQANTNFYKKYVKRKKQEQQRLLQDARDIIFQNKDASKMFLSAVIETETQYERGEQIKFLQKLRGQAAERKKQEDEDVSRKAKEWNELLEIQKRRRFEANMHYQKEIINQAREIEERNRREYETELTQQKMDNIKADEEMATIKKFEQEMREAEKSRTFADMQQRRREVQARRDERAARERMDERLLHVIARTSDRVDAMRKRTQHEMQKEKLRVLEQISQKLETGDAAREAKEQEILEKAVKEREANAEAQRQAQAKKQAQLRQERVETHKAHLQDEERRLHEMHTMRQWELINRFKNVEIYEDYTEKQRLEKEHKTKEYREELLRLWREREEREAREKQAWQRWHGELAEQRERHAVSRELAHGAALLQHAQRHGRPLHALRRAIDRYCKQQRLYALPELPRSLQAHFPQNAPRDRAHCARTPPLDEPAPAAPHTLACKRDGMNHNAENSDTTSVEVPEEDYKRQGPANGLQRKSAQKDEVLPPITVAPCGNPGCGK</sequence>
<dbReference type="GO" id="GO:0005879">
    <property type="term" value="C:axonemal microtubule"/>
    <property type="evidence" value="ECO:0007669"/>
    <property type="project" value="TreeGrafter"/>
</dbReference>
<evidence type="ECO:0000313" key="3">
    <source>
        <dbReference type="EMBL" id="CAK1587323.1"/>
    </source>
</evidence>
<evidence type="ECO:0000256" key="1">
    <source>
        <dbReference type="SAM" id="Coils"/>
    </source>
</evidence>
<dbReference type="PANTHER" id="PTHR28663">
    <property type="entry name" value="COILED-COIL DOMAIN-CONTAINING PROTEIN 173"/>
    <property type="match status" value="1"/>
</dbReference>
<evidence type="ECO:0008006" key="5">
    <source>
        <dbReference type="Google" id="ProtNLM"/>
    </source>
</evidence>
<accession>A0AAV1KW85</accession>
<gene>
    <name evidence="3" type="ORF">PARMNEM_LOCUS8166</name>
</gene>
<comment type="caution">
    <text evidence="3">The sequence shown here is derived from an EMBL/GenBank/DDBJ whole genome shotgun (WGS) entry which is preliminary data.</text>
</comment>
<keyword evidence="4" id="KW-1185">Reference proteome</keyword>
<dbReference type="InterPro" id="IPR039986">
    <property type="entry name" value="CFAP210"/>
</dbReference>
<feature type="region of interest" description="Disordered" evidence="2">
    <location>
        <begin position="222"/>
        <end position="245"/>
    </location>
</feature>
<dbReference type="PANTHER" id="PTHR28663:SF1">
    <property type="entry name" value="CILIA- AND FLAGELLA- ASSOCIATED PROTEIN 210"/>
    <property type="match status" value="1"/>
</dbReference>
<reference evidence="3 4" key="1">
    <citation type="submission" date="2023-11" db="EMBL/GenBank/DDBJ databases">
        <authorList>
            <person name="Hedman E."/>
            <person name="Englund M."/>
            <person name="Stromberg M."/>
            <person name="Nyberg Akerstrom W."/>
            <person name="Nylinder S."/>
            <person name="Jareborg N."/>
            <person name="Kallberg Y."/>
            <person name="Kronander E."/>
        </authorList>
    </citation>
    <scope>NUCLEOTIDE SEQUENCE [LARGE SCALE GENOMIC DNA]</scope>
</reference>
<dbReference type="Proteomes" id="UP001314205">
    <property type="component" value="Unassembled WGS sequence"/>
</dbReference>
<evidence type="ECO:0000256" key="2">
    <source>
        <dbReference type="SAM" id="MobiDB-lite"/>
    </source>
</evidence>
<organism evidence="3 4">
    <name type="scientific">Parnassius mnemosyne</name>
    <name type="common">clouded apollo</name>
    <dbReference type="NCBI Taxonomy" id="213953"/>
    <lineage>
        <taxon>Eukaryota</taxon>
        <taxon>Metazoa</taxon>
        <taxon>Ecdysozoa</taxon>
        <taxon>Arthropoda</taxon>
        <taxon>Hexapoda</taxon>
        <taxon>Insecta</taxon>
        <taxon>Pterygota</taxon>
        <taxon>Neoptera</taxon>
        <taxon>Endopterygota</taxon>
        <taxon>Lepidoptera</taxon>
        <taxon>Glossata</taxon>
        <taxon>Ditrysia</taxon>
        <taxon>Papilionoidea</taxon>
        <taxon>Papilionidae</taxon>
        <taxon>Parnassiinae</taxon>
        <taxon>Parnassini</taxon>
        <taxon>Parnassius</taxon>
        <taxon>Driopa</taxon>
    </lineage>
</organism>
<feature type="coiled-coil region" evidence="1">
    <location>
        <begin position="285"/>
        <end position="347"/>
    </location>
</feature>
<proteinExistence type="predicted"/>
<dbReference type="AlphaFoldDB" id="A0AAV1KW85"/>
<keyword evidence="1" id="KW-0175">Coiled coil</keyword>
<feature type="region of interest" description="Disordered" evidence="2">
    <location>
        <begin position="481"/>
        <end position="568"/>
    </location>
</feature>
<evidence type="ECO:0000313" key="4">
    <source>
        <dbReference type="Proteomes" id="UP001314205"/>
    </source>
</evidence>
<dbReference type="EMBL" id="CAVLGL010000081">
    <property type="protein sequence ID" value="CAK1587323.1"/>
    <property type="molecule type" value="Genomic_DNA"/>
</dbReference>
<feature type="compositionally biased region" description="Polar residues" evidence="2">
    <location>
        <begin position="517"/>
        <end position="526"/>
    </location>
</feature>